<feature type="non-terminal residue" evidence="1">
    <location>
        <position position="167"/>
    </location>
</feature>
<keyword evidence="2" id="KW-1185">Reference proteome</keyword>
<name>A0A4Y7SS81_COPMI</name>
<proteinExistence type="predicted"/>
<sequence>PYDPPRLEAYLYHCGISGSDCLGPKLVYRTSRDKEPFTPPAGPDAPRRLMELCSAPRNHKLARDNLWEVVCPEVVKLLDKHDINWTSIDLVRFAWEAESDEEATRDANGYYISGPDGPLHFTPVTIWVGVDPGSTTSEKAHHASVEILALLQQHDVTDVEVAYRESR</sequence>
<feature type="non-terminal residue" evidence="1">
    <location>
        <position position="1"/>
    </location>
</feature>
<dbReference type="OrthoDB" id="5424209at2759"/>
<reference evidence="1 2" key="1">
    <citation type="journal article" date="2019" name="Nat. Ecol. Evol.">
        <title>Megaphylogeny resolves global patterns of mushroom evolution.</title>
        <authorList>
            <person name="Varga T."/>
            <person name="Krizsan K."/>
            <person name="Foldi C."/>
            <person name="Dima B."/>
            <person name="Sanchez-Garcia M."/>
            <person name="Sanchez-Ramirez S."/>
            <person name="Szollosi G.J."/>
            <person name="Szarkandi J.G."/>
            <person name="Papp V."/>
            <person name="Albert L."/>
            <person name="Andreopoulos W."/>
            <person name="Angelini C."/>
            <person name="Antonin V."/>
            <person name="Barry K.W."/>
            <person name="Bougher N.L."/>
            <person name="Buchanan P."/>
            <person name="Buyck B."/>
            <person name="Bense V."/>
            <person name="Catcheside P."/>
            <person name="Chovatia M."/>
            <person name="Cooper J."/>
            <person name="Damon W."/>
            <person name="Desjardin D."/>
            <person name="Finy P."/>
            <person name="Geml J."/>
            <person name="Haridas S."/>
            <person name="Hughes K."/>
            <person name="Justo A."/>
            <person name="Karasinski D."/>
            <person name="Kautmanova I."/>
            <person name="Kiss B."/>
            <person name="Kocsube S."/>
            <person name="Kotiranta H."/>
            <person name="LaButti K.M."/>
            <person name="Lechner B.E."/>
            <person name="Liimatainen K."/>
            <person name="Lipzen A."/>
            <person name="Lukacs Z."/>
            <person name="Mihaltcheva S."/>
            <person name="Morgado L.N."/>
            <person name="Niskanen T."/>
            <person name="Noordeloos M.E."/>
            <person name="Ohm R.A."/>
            <person name="Ortiz-Santana B."/>
            <person name="Ovrebo C."/>
            <person name="Racz N."/>
            <person name="Riley R."/>
            <person name="Savchenko A."/>
            <person name="Shiryaev A."/>
            <person name="Soop K."/>
            <person name="Spirin V."/>
            <person name="Szebenyi C."/>
            <person name="Tomsovsky M."/>
            <person name="Tulloss R.E."/>
            <person name="Uehling J."/>
            <person name="Grigoriev I.V."/>
            <person name="Vagvolgyi C."/>
            <person name="Papp T."/>
            <person name="Martin F.M."/>
            <person name="Miettinen O."/>
            <person name="Hibbett D.S."/>
            <person name="Nagy L.G."/>
        </authorList>
    </citation>
    <scope>NUCLEOTIDE SEQUENCE [LARGE SCALE GENOMIC DNA]</scope>
    <source>
        <strain evidence="1 2">FP101781</strain>
    </source>
</reference>
<protein>
    <submittedName>
        <fullName evidence="1">Uncharacterized protein</fullName>
    </submittedName>
</protein>
<dbReference type="Proteomes" id="UP000298030">
    <property type="component" value="Unassembled WGS sequence"/>
</dbReference>
<evidence type="ECO:0000313" key="1">
    <source>
        <dbReference type="EMBL" id="TEB24571.1"/>
    </source>
</evidence>
<accession>A0A4Y7SS81</accession>
<evidence type="ECO:0000313" key="2">
    <source>
        <dbReference type="Proteomes" id="UP000298030"/>
    </source>
</evidence>
<comment type="caution">
    <text evidence="1">The sequence shown here is derived from an EMBL/GenBank/DDBJ whole genome shotgun (WGS) entry which is preliminary data.</text>
</comment>
<dbReference type="EMBL" id="QPFP01000065">
    <property type="protein sequence ID" value="TEB24571.1"/>
    <property type="molecule type" value="Genomic_DNA"/>
</dbReference>
<organism evidence="1 2">
    <name type="scientific">Coprinellus micaceus</name>
    <name type="common">Glistening ink-cap mushroom</name>
    <name type="synonym">Coprinus micaceus</name>
    <dbReference type="NCBI Taxonomy" id="71717"/>
    <lineage>
        <taxon>Eukaryota</taxon>
        <taxon>Fungi</taxon>
        <taxon>Dikarya</taxon>
        <taxon>Basidiomycota</taxon>
        <taxon>Agaricomycotina</taxon>
        <taxon>Agaricomycetes</taxon>
        <taxon>Agaricomycetidae</taxon>
        <taxon>Agaricales</taxon>
        <taxon>Agaricineae</taxon>
        <taxon>Psathyrellaceae</taxon>
        <taxon>Coprinellus</taxon>
    </lineage>
</organism>
<dbReference type="AlphaFoldDB" id="A0A4Y7SS81"/>
<gene>
    <name evidence="1" type="ORF">FA13DRAFT_1612798</name>
</gene>